<accession>A0A4P8J0V3</accession>
<dbReference type="OrthoDB" id="622132at2"/>
<dbReference type="Proteomes" id="UP000298656">
    <property type="component" value="Chromosome 2"/>
</dbReference>
<gene>
    <name evidence="1" type="ORF">FAZ95_36285</name>
</gene>
<organism evidence="1 2">
    <name type="scientific">Trinickia violacea</name>
    <dbReference type="NCBI Taxonomy" id="2571746"/>
    <lineage>
        <taxon>Bacteria</taxon>
        <taxon>Pseudomonadati</taxon>
        <taxon>Pseudomonadota</taxon>
        <taxon>Betaproteobacteria</taxon>
        <taxon>Burkholderiales</taxon>
        <taxon>Burkholderiaceae</taxon>
        <taxon>Trinickia</taxon>
    </lineage>
</organism>
<dbReference type="KEGG" id="tvl:FAZ95_36285"/>
<protein>
    <submittedName>
        <fullName evidence="1">Uncharacterized protein</fullName>
    </submittedName>
</protein>
<dbReference type="RefSeq" id="WP_137337164.1">
    <property type="nucleotide sequence ID" value="NZ_CP040078.1"/>
</dbReference>
<dbReference type="AlphaFoldDB" id="A0A4P8J0V3"/>
<name>A0A4P8J0V3_9BURK</name>
<proteinExistence type="predicted"/>
<reference evidence="1 2" key="1">
    <citation type="submission" date="2019-05" db="EMBL/GenBank/DDBJ databases">
        <title>Burkholderia sp. DHOD12, isolated from subtropical forest soil.</title>
        <authorList>
            <person name="Gao Z.-H."/>
            <person name="Qiu L.-H."/>
        </authorList>
    </citation>
    <scope>NUCLEOTIDE SEQUENCE [LARGE SCALE GENOMIC DNA]</scope>
    <source>
        <strain evidence="1 2">DHOD12</strain>
    </source>
</reference>
<evidence type="ECO:0000313" key="1">
    <source>
        <dbReference type="EMBL" id="QCP54397.1"/>
    </source>
</evidence>
<dbReference type="EMBL" id="CP040078">
    <property type="protein sequence ID" value="QCP54397.1"/>
    <property type="molecule type" value="Genomic_DNA"/>
</dbReference>
<sequence>MAQTPGVMRELDQWLCHRLRTIQLKNWERRTTMYRDQCCARLDDPTKRRAGAVMGMDAALSTLKRECAEQGLDFDLPDWAGAAAESIASPPEAPTP</sequence>
<keyword evidence="2" id="KW-1185">Reference proteome</keyword>
<evidence type="ECO:0000313" key="2">
    <source>
        <dbReference type="Proteomes" id="UP000298656"/>
    </source>
</evidence>